<dbReference type="EMBL" id="KV425551">
    <property type="protein sequence ID" value="KZT30651.1"/>
    <property type="molecule type" value="Genomic_DNA"/>
</dbReference>
<dbReference type="Proteomes" id="UP000076761">
    <property type="component" value="Unassembled WGS sequence"/>
</dbReference>
<organism evidence="1 2">
    <name type="scientific">Neolentinus lepideus HHB14362 ss-1</name>
    <dbReference type="NCBI Taxonomy" id="1314782"/>
    <lineage>
        <taxon>Eukaryota</taxon>
        <taxon>Fungi</taxon>
        <taxon>Dikarya</taxon>
        <taxon>Basidiomycota</taxon>
        <taxon>Agaricomycotina</taxon>
        <taxon>Agaricomycetes</taxon>
        <taxon>Gloeophyllales</taxon>
        <taxon>Gloeophyllaceae</taxon>
        <taxon>Neolentinus</taxon>
    </lineage>
</organism>
<evidence type="ECO:0000313" key="2">
    <source>
        <dbReference type="Proteomes" id="UP000076761"/>
    </source>
</evidence>
<protein>
    <submittedName>
        <fullName evidence="1">Uncharacterized protein</fullName>
    </submittedName>
</protein>
<dbReference type="AlphaFoldDB" id="A0A165W462"/>
<reference evidence="1 2" key="1">
    <citation type="journal article" date="2016" name="Mol. Biol. Evol.">
        <title>Comparative Genomics of Early-Diverging Mushroom-Forming Fungi Provides Insights into the Origins of Lignocellulose Decay Capabilities.</title>
        <authorList>
            <person name="Nagy L.G."/>
            <person name="Riley R."/>
            <person name="Tritt A."/>
            <person name="Adam C."/>
            <person name="Daum C."/>
            <person name="Floudas D."/>
            <person name="Sun H."/>
            <person name="Yadav J.S."/>
            <person name="Pangilinan J."/>
            <person name="Larsson K.H."/>
            <person name="Matsuura K."/>
            <person name="Barry K."/>
            <person name="Labutti K."/>
            <person name="Kuo R."/>
            <person name="Ohm R.A."/>
            <person name="Bhattacharya S.S."/>
            <person name="Shirouzu T."/>
            <person name="Yoshinaga Y."/>
            <person name="Martin F.M."/>
            <person name="Grigoriev I.V."/>
            <person name="Hibbett D.S."/>
        </authorList>
    </citation>
    <scope>NUCLEOTIDE SEQUENCE [LARGE SCALE GENOMIC DNA]</scope>
    <source>
        <strain evidence="1 2">HHB14362 ss-1</strain>
    </source>
</reference>
<keyword evidence="2" id="KW-1185">Reference proteome</keyword>
<name>A0A165W462_9AGAM</name>
<sequence>MGFLQMGRIADLLGVIENVCYRRLHDYISDLHEFPVLLRVQPAFVCSYLNNTPIPPSCTPTSLYSVCLYSQFRQPLTNCCLDSEIYAPSCVVASPDVVVLHSWPFGFVWREPCCISPYDLKSDKTTSHILYMTSLQLLDQSIVPGEIRVWAPMTTPILPDNTVVFMPVKACTPADALHGAMVMDSVSLQPFLGDPESSTYEDHLPDGQVLGSLQLARRSRRAVPLPMDSAHVHSSYL</sequence>
<proteinExistence type="predicted"/>
<gene>
    <name evidence="1" type="ORF">NEOLEDRAFT_26035</name>
</gene>
<accession>A0A165W462</accession>
<dbReference type="InParanoid" id="A0A165W462"/>
<dbReference type="OrthoDB" id="3258371at2759"/>
<evidence type="ECO:0000313" key="1">
    <source>
        <dbReference type="EMBL" id="KZT30651.1"/>
    </source>
</evidence>